<organism evidence="1 2">
    <name type="scientific">Dorcoceras hygrometricum</name>
    <dbReference type="NCBI Taxonomy" id="472368"/>
    <lineage>
        <taxon>Eukaryota</taxon>
        <taxon>Viridiplantae</taxon>
        <taxon>Streptophyta</taxon>
        <taxon>Embryophyta</taxon>
        <taxon>Tracheophyta</taxon>
        <taxon>Spermatophyta</taxon>
        <taxon>Magnoliopsida</taxon>
        <taxon>eudicotyledons</taxon>
        <taxon>Gunneridae</taxon>
        <taxon>Pentapetalae</taxon>
        <taxon>asterids</taxon>
        <taxon>lamiids</taxon>
        <taxon>Lamiales</taxon>
        <taxon>Gesneriaceae</taxon>
        <taxon>Didymocarpoideae</taxon>
        <taxon>Trichosporeae</taxon>
        <taxon>Loxocarpinae</taxon>
        <taxon>Dorcoceras</taxon>
    </lineage>
</organism>
<evidence type="ECO:0000313" key="2">
    <source>
        <dbReference type="Proteomes" id="UP000250235"/>
    </source>
</evidence>
<sequence length="172" mass="20131">MATRAWLRPVSRGNRHFTVGGGRLRQSGPRPEWRLLRQPALEDLTRSARTDSPRQVGRNNFQRERRRRRRLLREERGRLLELLGLGFDIVYVMKLKSTLSRLNDGLGPAQRARVNVHPHHRDFIVTPIVDQIGPIDSIFKTEYYYLKNHFSEPQCKMTVFPLNSGKSRFDPC</sequence>
<evidence type="ECO:0000313" key="1">
    <source>
        <dbReference type="EMBL" id="KZV52071.1"/>
    </source>
</evidence>
<accession>A0A2Z7CYM0</accession>
<name>A0A2Z7CYM0_9LAMI</name>
<dbReference type="EMBL" id="KQ991234">
    <property type="protein sequence ID" value="KZV52071.1"/>
    <property type="molecule type" value="Genomic_DNA"/>
</dbReference>
<dbReference type="Proteomes" id="UP000250235">
    <property type="component" value="Unassembled WGS sequence"/>
</dbReference>
<reference evidence="1 2" key="1">
    <citation type="journal article" date="2015" name="Proc. Natl. Acad. Sci. U.S.A.">
        <title>The resurrection genome of Boea hygrometrica: A blueprint for survival of dehydration.</title>
        <authorList>
            <person name="Xiao L."/>
            <person name="Yang G."/>
            <person name="Zhang L."/>
            <person name="Yang X."/>
            <person name="Zhao S."/>
            <person name="Ji Z."/>
            <person name="Zhou Q."/>
            <person name="Hu M."/>
            <person name="Wang Y."/>
            <person name="Chen M."/>
            <person name="Xu Y."/>
            <person name="Jin H."/>
            <person name="Xiao X."/>
            <person name="Hu G."/>
            <person name="Bao F."/>
            <person name="Hu Y."/>
            <person name="Wan P."/>
            <person name="Li L."/>
            <person name="Deng X."/>
            <person name="Kuang T."/>
            <person name="Xiang C."/>
            <person name="Zhu J.K."/>
            <person name="Oliver M.J."/>
            <person name="He Y."/>
        </authorList>
    </citation>
    <scope>NUCLEOTIDE SEQUENCE [LARGE SCALE GENOMIC DNA]</scope>
    <source>
        <strain evidence="2">cv. XS01</strain>
    </source>
</reference>
<protein>
    <submittedName>
        <fullName evidence="1">Small conductance mechanosensitive ion channel family</fullName>
    </submittedName>
</protein>
<dbReference type="AlphaFoldDB" id="A0A2Z7CYM0"/>
<keyword evidence="2" id="KW-1185">Reference proteome</keyword>
<gene>
    <name evidence="1" type="ORF">F511_41875</name>
</gene>
<proteinExistence type="predicted"/>